<keyword evidence="6 8" id="KW-1133">Transmembrane helix</keyword>
<dbReference type="InterPro" id="IPR000522">
    <property type="entry name" value="ABC_transptr_permease_BtuC"/>
</dbReference>
<feature type="transmembrane region" description="Helical" evidence="8">
    <location>
        <begin position="295"/>
        <end position="316"/>
    </location>
</feature>
<evidence type="ECO:0000256" key="7">
    <source>
        <dbReference type="ARBA" id="ARBA00023136"/>
    </source>
</evidence>
<keyword evidence="7 8" id="KW-0472">Membrane</keyword>
<sequence length="349" mass="36030">MLLAPGHKSGALSRHKAFALAMVAGTVAVVALVLLSIAYGSTLIPLTEVIASLGHAVGLNEHQVSGPVGKIVVDLRLPRTILAVCVGGGLGITGALLQTVTRNDLADPFLFGLSSGAAAGAVSVITVFGDSFGIWTLPVAAFTGGILAACIVLLLVARVRGQGPERLILAGLAVSFLFTALTNYLVFAGDQRAAHSVLFWTMGGLGLARWDNVWLGALGAGTIAAYGLWNHRRLDAFLAGESAAESLGVPVARMRRTTFLVAAFSTAILVSVAGVIGFVGLMIPHLSRPLAGPLHLRLIASCALFGAVLLLASDLLARTLLPPQELPIGIITSSLGAFFVVTLVVRNRL</sequence>
<feature type="transmembrane region" description="Helical" evidence="8">
    <location>
        <begin position="17"/>
        <end position="39"/>
    </location>
</feature>
<comment type="caution">
    <text evidence="9">The sequence shown here is derived from an EMBL/GenBank/DDBJ whole genome shotgun (WGS) entry which is preliminary data.</text>
</comment>
<evidence type="ECO:0000313" key="9">
    <source>
        <dbReference type="EMBL" id="OBP76760.1"/>
    </source>
</evidence>
<feature type="transmembrane region" description="Helical" evidence="8">
    <location>
        <begin position="167"/>
        <end position="187"/>
    </location>
</feature>
<protein>
    <submittedName>
        <fullName evidence="9">ABC transporter permease</fullName>
    </submittedName>
</protein>
<dbReference type="Pfam" id="PF01032">
    <property type="entry name" value="FecCD"/>
    <property type="match status" value="1"/>
</dbReference>
<proteinExistence type="inferred from homology"/>
<feature type="transmembrane region" description="Helical" evidence="8">
    <location>
        <begin position="328"/>
        <end position="345"/>
    </location>
</feature>
<dbReference type="AlphaFoldDB" id="A0A1A5J5L3"/>
<name>A0A1A5J5L3_RHILI</name>
<evidence type="ECO:0000256" key="3">
    <source>
        <dbReference type="ARBA" id="ARBA00022448"/>
    </source>
</evidence>
<evidence type="ECO:0000256" key="8">
    <source>
        <dbReference type="SAM" id="Phobius"/>
    </source>
</evidence>
<evidence type="ECO:0000256" key="6">
    <source>
        <dbReference type="ARBA" id="ARBA00022989"/>
    </source>
</evidence>
<comment type="subcellular location">
    <subcellularLocation>
        <location evidence="1">Cell membrane</location>
        <topology evidence="1">Multi-pass membrane protein</topology>
    </subcellularLocation>
</comment>
<feature type="transmembrane region" description="Helical" evidence="8">
    <location>
        <begin position="77"/>
        <end position="97"/>
    </location>
</feature>
<dbReference type="Gene3D" id="1.10.3470.10">
    <property type="entry name" value="ABC transporter involved in vitamin B12 uptake, BtuC"/>
    <property type="match status" value="1"/>
</dbReference>
<dbReference type="RefSeq" id="WP_032929767.1">
    <property type="nucleotide sequence ID" value="NZ_LZTH01000045.1"/>
</dbReference>
<dbReference type="PANTHER" id="PTHR30472:SF67">
    <property type="entry name" value="PERMEASE OF ABC TRANSPORTER-RELATED"/>
    <property type="match status" value="1"/>
</dbReference>
<feature type="transmembrane region" description="Helical" evidence="8">
    <location>
        <begin position="109"/>
        <end position="128"/>
    </location>
</feature>
<dbReference type="EMBL" id="LZTJ01000012">
    <property type="protein sequence ID" value="OBP76760.1"/>
    <property type="molecule type" value="Genomic_DNA"/>
</dbReference>
<keyword evidence="3" id="KW-0813">Transport</keyword>
<evidence type="ECO:0000256" key="4">
    <source>
        <dbReference type="ARBA" id="ARBA00022475"/>
    </source>
</evidence>
<feature type="transmembrane region" description="Helical" evidence="8">
    <location>
        <begin position="134"/>
        <end position="155"/>
    </location>
</feature>
<accession>A0A1A5J5L3</accession>
<organism evidence="9 10">
    <name type="scientific">Rhizobium loti</name>
    <name type="common">Mesorhizobium loti</name>
    <dbReference type="NCBI Taxonomy" id="381"/>
    <lineage>
        <taxon>Bacteria</taxon>
        <taxon>Pseudomonadati</taxon>
        <taxon>Pseudomonadota</taxon>
        <taxon>Alphaproteobacteria</taxon>
        <taxon>Hyphomicrobiales</taxon>
        <taxon>Phyllobacteriaceae</taxon>
        <taxon>Mesorhizobium</taxon>
    </lineage>
</organism>
<dbReference type="FunFam" id="1.10.3470.10:FF:000001">
    <property type="entry name" value="Vitamin B12 ABC transporter permease BtuC"/>
    <property type="match status" value="1"/>
</dbReference>
<dbReference type="SUPFAM" id="SSF81345">
    <property type="entry name" value="ABC transporter involved in vitamin B12 uptake, BtuC"/>
    <property type="match status" value="1"/>
</dbReference>
<evidence type="ECO:0000256" key="2">
    <source>
        <dbReference type="ARBA" id="ARBA00007935"/>
    </source>
</evidence>
<evidence type="ECO:0000256" key="5">
    <source>
        <dbReference type="ARBA" id="ARBA00022692"/>
    </source>
</evidence>
<dbReference type="GeneID" id="66684711"/>
<dbReference type="GO" id="GO:0033214">
    <property type="term" value="P:siderophore-iron import into cell"/>
    <property type="evidence" value="ECO:0007669"/>
    <property type="project" value="TreeGrafter"/>
</dbReference>
<dbReference type="GO" id="GO:0022857">
    <property type="term" value="F:transmembrane transporter activity"/>
    <property type="evidence" value="ECO:0007669"/>
    <property type="project" value="InterPro"/>
</dbReference>
<feature type="transmembrane region" description="Helical" evidence="8">
    <location>
        <begin position="259"/>
        <end position="283"/>
    </location>
</feature>
<dbReference type="Proteomes" id="UP000093748">
    <property type="component" value="Unassembled WGS sequence"/>
</dbReference>
<reference evidence="10" key="1">
    <citation type="submission" date="2016-06" db="EMBL/GenBank/DDBJ databases">
        <title>NZP2037 Pacbio-Illumina hybrid assembly.</title>
        <authorList>
            <person name="Ramsay J.P."/>
        </authorList>
    </citation>
    <scope>NUCLEOTIDE SEQUENCE [LARGE SCALE GENOMIC DNA]</scope>
    <source>
        <strain evidence="10">R7ANS::ICEMlSym2042</strain>
    </source>
</reference>
<gene>
    <name evidence="9" type="ORF">BAE39_11755</name>
</gene>
<dbReference type="PANTHER" id="PTHR30472">
    <property type="entry name" value="FERRIC ENTEROBACTIN TRANSPORT SYSTEM PERMEASE PROTEIN"/>
    <property type="match status" value="1"/>
</dbReference>
<comment type="similarity">
    <text evidence="2">Belongs to the binding-protein-dependent transport system permease family. FecCD subfamily.</text>
</comment>
<keyword evidence="5 8" id="KW-0812">Transmembrane</keyword>
<evidence type="ECO:0000313" key="10">
    <source>
        <dbReference type="Proteomes" id="UP000093748"/>
    </source>
</evidence>
<dbReference type="GO" id="GO:0005886">
    <property type="term" value="C:plasma membrane"/>
    <property type="evidence" value="ECO:0007669"/>
    <property type="project" value="UniProtKB-SubCell"/>
</dbReference>
<feature type="transmembrane region" description="Helical" evidence="8">
    <location>
        <begin position="207"/>
        <end position="229"/>
    </location>
</feature>
<dbReference type="CDD" id="cd06550">
    <property type="entry name" value="TM_ABC_iron-siderophores_like"/>
    <property type="match status" value="1"/>
</dbReference>
<evidence type="ECO:0000256" key="1">
    <source>
        <dbReference type="ARBA" id="ARBA00004651"/>
    </source>
</evidence>
<dbReference type="InterPro" id="IPR037294">
    <property type="entry name" value="ABC_BtuC-like"/>
</dbReference>
<keyword evidence="4" id="KW-1003">Cell membrane</keyword>